<sequence length="241" mass="27182">MPCPKHEPIFDSPLSVSTPNSIPVEFEVTFKPSLESPQEPETNPELSASSRSTLDPPSIPETLDPVLEGFDEEEEHPEAHAQALMDYQLVRAQSIFNAMMNPWASNQDRWLKFEWVRDAGAGQPGLPVVTLDVFMFSLPPQFKRHSRLFHSSLFFYSFSAFPRAVSVSSSSPLLYRGLPRLLLSSSDLRVPRRLVPRRGRHFNIATRHCRVSLYTAGDSDTAAKVIVFNFGLVNWLEPTVK</sequence>
<keyword evidence="2" id="KW-1185">Reference proteome</keyword>
<dbReference type="Proteomes" id="UP001060085">
    <property type="component" value="Linkage Group LG03"/>
</dbReference>
<comment type="caution">
    <text evidence="1">The sequence shown here is derived from an EMBL/GenBank/DDBJ whole genome shotgun (WGS) entry which is preliminary data.</text>
</comment>
<organism evidence="1 2">
    <name type="scientific">Catharanthus roseus</name>
    <name type="common">Madagascar periwinkle</name>
    <name type="synonym">Vinca rosea</name>
    <dbReference type="NCBI Taxonomy" id="4058"/>
    <lineage>
        <taxon>Eukaryota</taxon>
        <taxon>Viridiplantae</taxon>
        <taxon>Streptophyta</taxon>
        <taxon>Embryophyta</taxon>
        <taxon>Tracheophyta</taxon>
        <taxon>Spermatophyta</taxon>
        <taxon>Magnoliopsida</taxon>
        <taxon>eudicotyledons</taxon>
        <taxon>Gunneridae</taxon>
        <taxon>Pentapetalae</taxon>
        <taxon>asterids</taxon>
        <taxon>lamiids</taxon>
        <taxon>Gentianales</taxon>
        <taxon>Apocynaceae</taxon>
        <taxon>Rauvolfioideae</taxon>
        <taxon>Vinceae</taxon>
        <taxon>Catharanthinae</taxon>
        <taxon>Catharanthus</taxon>
    </lineage>
</organism>
<evidence type="ECO:0000313" key="2">
    <source>
        <dbReference type="Proteomes" id="UP001060085"/>
    </source>
</evidence>
<reference evidence="2" key="1">
    <citation type="journal article" date="2023" name="Nat. Plants">
        <title>Single-cell RNA sequencing provides a high-resolution roadmap for understanding the multicellular compartmentation of specialized metabolism.</title>
        <authorList>
            <person name="Sun S."/>
            <person name="Shen X."/>
            <person name="Li Y."/>
            <person name="Li Y."/>
            <person name="Wang S."/>
            <person name="Li R."/>
            <person name="Zhang H."/>
            <person name="Shen G."/>
            <person name="Guo B."/>
            <person name="Wei J."/>
            <person name="Xu J."/>
            <person name="St-Pierre B."/>
            <person name="Chen S."/>
            <person name="Sun C."/>
        </authorList>
    </citation>
    <scope>NUCLEOTIDE SEQUENCE [LARGE SCALE GENOMIC DNA]</scope>
</reference>
<dbReference type="EMBL" id="CM044703">
    <property type="protein sequence ID" value="KAI5671192.1"/>
    <property type="molecule type" value="Genomic_DNA"/>
</dbReference>
<accession>A0ACC0BEZ0</accession>
<gene>
    <name evidence="1" type="ORF">M9H77_11556</name>
</gene>
<evidence type="ECO:0000313" key="1">
    <source>
        <dbReference type="EMBL" id="KAI5671192.1"/>
    </source>
</evidence>
<protein>
    <submittedName>
        <fullName evidence="1">Uncharacterized protein</fullName>
    </submittedName>
</protein>
<proteinExistence type="predicted"/>
<name>A0ACC0BEZ0_CATRO</name>